<proteinExistence type="predicted"/>
<reference evidence="1 2" key="1">
    <citation type="journal article" date="2009" name="Nat. Genet.">
        <title>The genome of the cucumber, Cucumis sativus L.</title>
        <authorList>
            <person name="Huang S."/>
            <person name="Li R."/>
            <person name="Zhang Z."/>
            <person name="Li L."/>
            <person name="Gu X."/>
            <person name="Fan W."/>
            <person name="Lucas W.J."/>
            <person name="Wang X."/>
            <person name="Xie B."/>
            <person name="Ni P."/>
            <person name="Ren Y."/>
            <person name="Zhu H."/>
            <person name="Li J."/>
            <person name="Lin K."/>
            <person name="Jin W."/>
            <person name="Fei Z."/>
            <person name="Li G."/>
            <person name="Staub J."/>
            <person name="Kilian A."/>
            <person name="van der Vossen E.A."/>
            <person name="Wu Y."/>
            <person name="Guo J."/>
            <person name="He J."/>
            <person name="Jia Z."/>
            <person name="Ren Y."/>
            <person name="Tian G."/>
            <person name="Lu Y."/>
            <person name="Ruan J."/>
            <person name="Qian W."/>
            <person name="Wang M."/>
            <person name="Huang Q."/>
            <person name="Li B."/>
            <person name="Xuan Z."/>
            <person name="Cao J."/>
            <person name="Asan"/>
            <person name="Wu Z."/>
            <person name="Zhang J."/>
            <person name="Cai Q."/>
            <person name="Bai Y."/>
            <person name="Zhao B."/>
            <person name="Han Y."/>
            <person name="Li Y."/>
            <person name="Li X."/>
            <person name="Wang S."/>
            <person name="Shi Q."/>
            <person name="Liu S."/>
            <person name="Cho W.K."/>
            <person name="Kim J.Y."/>
            <person name="Xu Y."/>
            <person name="Heller-Uszynska K."/>
            <person name="Miao H."/>
            <person name="Cheng Z."/>
            <person name="Zhang S."/>
            <person name="Wu J."/>
            <person name="Yang Y."/>
            <person name="Kang H."/>
            <person name="Li M."/>
            <person name="Liang H."/>
            <person name="Ren X."/>
            <person name="Shi Z."/>
            <person name="Wen M."/>
            <person name="Jian M."/>
            <person name="Yang H."/>
            <person name="Zhang G."/>
            <person name="Yang Z."/>
            <person name="Chen R."/>
            <person name="Liu S."/>
            <person name="Li J."/>
            <person name="Ma L."/>
            <person name="Liu H."/>
            <person name="Zhou Y."/>
            <person name="Zhao J."/>
            <person name="Fang X."/>
            <person name="Li G."/>
            <person name="Fang L."/>
            <person name="Li Y."/>
            <person name="Liu D."/>
            <person name="Zheng H."/>
            <person name="Zhang Y."/>
            <person name="Qin N."/>
            <person name="Li Z."/>
            <person name="Yang G."/>
            <person name="Yang S."/>
            <person name="Bolund L."/>
            <person name="Kristiansen K."/>
            <person name="Zheng H."/>
            <person name="Li S."/>
            <person name="Zhang X."/>
            <person name="Yang H."/>
            <person name="Wang J."/>
            <person name="Sun R."/>
            <person name="Zhang B."/>
            <person name="Jiang S."/>
            <person name="Wang J."/>
            <person name="Du Y."/>
            <person name="Li S."/>
        </authorList>
    </citation>
    <scope>NUCLEOTIDE SEQUENCE [LARGE SCALE GENOMIC DNA]</scope>
    <source>
        <strain evidence="2">cv. 9930</strain>
    </source>
</reference>
<evidence type="ECO:0000313" key="2">
    <source>
        <dbReference type="Proteomes" id="UP000029981"/>
    </source>
</evidence>
<dbReference type="AlphaFoldDB" id="A0A0A0KRB1"/>
<protein>
    <submittedName>
        <fullName evidence="1">Uncharacterized protein</fullName>
    </submittedName>
</protein>
<evidence type="ECO:0000313" key="1">
    <source>
        <dbReference type="EMBL" id="KGN51424.1"/>
    </source>
</evidence>
<reference evidence="1 2" key="4">
    <citation type="journal article" date="2011" name="BMC Genomics">
        <title>RNA-Seq improves annotation of protein-coding genes in the cucumber genome.</title>
        <authorList>
            <person name="Li Z."/>
            <person name="Zhang Z."/>
            <person name="Yan P."/>
            <person name="Huang S."/>
            <person name="Fei Z."/>
            <person name="Lin K."/>
        </authorList>
    </citation>
    <scope>NUCLEOTIDE SEQUENCE [LARGE SCALE GENOMIC DNA]</scope>
    <source>
        <strain evidence="2">cv. 9930</strain>
    </source>
</reference>
<organism evidence="1 2">
    <name type="scientific">Cucumis sativus</name>
    <name type="common">Cucumber</name>
    <dbReference type="NCBI Taxonomy" id="3659"/>
    <lineage>
        <taxon>Eukaryota</taxon>
        <taxon>Viridiplantae</taxon>
        <taxon>Streptophyta</taxon>
        <taxon>Embryophyta</taxon>
        <taxon>Tracheophyta</taxon>
        <taxon>Spermatophyta</taxon>
        <taxon>Magnoliopsida</taxon>
        <taxon>eudicotyledons</taxon>
        <taxon>Gunneridae</taxon>
        <taxon>Pentapetalae</taxon>
        <taxon>rosids</taxon>
        <taxon>fabids</taxon>
        <taxon>Cucurbitales</taxon>
        <taxon>Cucurbitaceae</taxon>
        <taxon>Benincaseae</taxon>
        <taxon>Cucumis</taxon>
    </lineage>
</organism>
<reference evidence="1 2" key="3">
    <citation type="journal article" date="2010" name="BMC Genomics">
        <title>Transcriptome sequencing and comparative analysis of cucumber flowers with different sex types.</title>
        <authorList>
            <person name="Guo S."/>
            <person name="Zheng Y."/>
            <person name="Joung J.G."/>
            <person name="Liu S."/>
            <person name="Zhang Z."/>
            <person name="Crasta O.R."/>
            <person name="Sobral B.W."/>
            <person name="Xu Y."/>
            <person name="Huang S."/>
            <person name="Fei Z."/>
        </authorList>
    </citation>
    <scope>NUCLEOTIDE SEQUENCE [LARGE SCALE GENOMIC DNA]</scope>
    <source>
        <strain evidence="2">cv. 9930</strain>
    </source>
</reference>
<reference evidence="1 2" key="2">
    <citation type="journal article" date="2009" name="PLoS ONE">
        <title>An integrated genetic and cytogenetic map of the cucumber genome.</title>
        <authorList>
            <person name="Ren Y."/>
            <person name="Zhang Z."/>
            <person name="Liu J."/>
            <person name="Staub J.E."/>
            <person name="Han Y."/>
            <person name="Cheng Z."/>
            <person name="Li X."/>
            <person name="Lu J."/>
            <person name="Miao H."/>
            <person name="Kang H."/>
            <person name="Xie B."/>
            <person name="Gu X."/>
            <person name="Wang X."/>
            <person name="Du Y."/>
            <person name="Jin W."/>
            <person name="Huang S."/>
        </authorList>
    </citation>
    <scope>NUCLEOTIDE SEQUENCE [LARGE SCALE GENOMIC DNA]</scope>
    <source>
        <strain evidence="2">cv. 9930</strain>
    </source>
</reference>
<gene>
    <name evidence="1" type="ORF">Csa_5G537010</name>
</gene>
<accession>A0A0A0KRB1</accession>
<sequence>MKRPRSLGEPVTDYIHIFFFSSLSSFVLENPFRSGHSTNSLSFPFPCFAHSIFRSAFFITFLPFSLLHRVS</sequence>
<dbReference type="EMBL" id="CM002926">
    <property type="protein sequence ID" value="KGN51424.1"/>
    <property type="molecule type" value="Genomic_DNA"/>
</dbReference>
<dbReference type="Gramene" id="KGN51424">
    <property type="protein sequence ID" value="KGN51424"/>
    <property type="gene ID" value="Csa_5G537010"/>
</dbReference>
<keyword evidence="2" id="KW-1185">Reference proteome</keyword>
<dbReference type="Proteomes" id="UP000029981">
    <property type="component" value="Chromosome 5"/>
</dbReference>
<name>A0A0A0KRB1_CUCSA</name>